<protein>
    <submittedName>
        <fullName evidence="3">Virulence RhuM family protein</fullName>
    </submittedName>
</protein>
<dbReference type="AlphaFoldDB" id="A0AAW5ISF4"/>
<evidence type="ECO:0000313" key="3">
    <source>
        <dbReference type="EMBL" id="MCP9599165.1"/>
    </source>
</evidence>
<gene>
    <name evidence="3" type="ORF">NNC55_04235</name>
</gene>
<accession>A0AAW5ISF4</accession>
<comment type="caution">
    <text evidence="3">The sequence shown here is derived from an EMBL/GenBank/DDBJ whole genome shotgun (WGS) entry which is preliminary data.</text>
</comment>
<organism evidence="3 4">
    <name type="scientific">Segatella copri</name>
    <dbReference type="NCBI Taxonomy" id="165179"/>
    <lineage>
        <taxon>Bacteria</taxon>
        <taxon>Pseudomonadati</taxon>
        <taxon>Bacteroidota</taxon>
        <taxon>Bacteroidia</taxon>
        <taxon>Bacteroidales</taxon>
        <taxon>Prevotellaceae</taxon>
        <taxon>Segatella</taxon>
    </lineage>
</organism>
<sequence>MEDNENFGEIIIFNGDNGEVNVQIDAVNETIWLTQKSLAQLFGVTPQNITLHLKGIYEDGELQETATCKECLQVQNEGSRQVKRKTKFYNLDAIIAVGYRVNSKQATKFRIWATKTLREYLVKGYLLDDNRFKKGQSLTYFKELIDRIREIRISEKLFYQQIKDIYMLSIDYDKNDQRTLDFFAAVQNKLLWAVSGKTAAELIYYRSNAEFPMMGLTSTDKKDVVRVADIGIGKNYLTKEEIDNLKLIVDQYLSFAEAQALNHIPMRMVDWENNLNIILTMNRKNILDTKGKIAMNVAKKKAREEYDKYKKILHDKEHLESLKQLDEDLKKLNNKKKHKDGSDT</sequence>
<dbReference type="InterPro" id="IPR011204">
    <property type="entry name" value="Virulence_RhuM-like"/>
</dbReference>
<evidence type="ECO:0000259" key="2">
    <source>
        <dbReference type="PROSITE" id="PS51750"/>
    </source>
</evidence>
<dbReference type="EMBL" id="JANDWN010000007">
    <property type="protein sequence ID" value="MCP9599165.1"/>
    <property type="molecule type" value="Genomic_DNA"/>
</dbReference>
<evidence type="ECO:0000313" key="4">
    <source>
        <dbReference type="Proteomes" id="UP001204486"/>
    </source>
</evidence>
<feature type="domain" description="Bro-N" evidence="2">
    <location>
        <begin position="9"/>
        <end position="124"/>
    </location>
</feature>
<feature type="coiled-coil region" evidence="1">
    <location>
        <begin position="299"/>
        <end position="342"/>
    </location>
</feature>
<dbReference type="PIRSF" id="PIRSF015268">
    <property type="entry name" value="Virulence_RhuM"/>
    <property type="match status" value="1"/>
</dbReference>
<dbReference type="Proteomes" id="UP001204486">
    <property type="component" value="Unassembled WGS sequence"/>
</dbReference>
<proteinExistence type="predicted"/>
<name>A0AAW5ISF4_9BACT</name>
<dbReference type="PANTHER" id="PTHR35810:SF1">
    <property type="entry name" value="CYTOPLASMIC PROTEIN"/>
    <property type="match status" value="1"/>
</dbReference>
<dbReference type="PROSITE" id="PS51750">
    <property type="entry name" value="BRO_N"/>
    <property type="match status" value="1"/>
</dbReference>
<evidence type="ECO:0000256" key="1">
    <source>
        <dbReference type="SAM" id="Coils"/>
    </source>
</evidence>
<dbReference type="RefSeq" id="WP_254973618.1">
    <property type="nucleotide sequence ID" value="NZ_JANDWK010000007.1"/>
</dbReference>
<keyword evidence="1" id="KW-0175">Coiled coil</keyword>
<reference evidence="3" key="1">
    <citation type="submission" date="2022-07" db="EMBL/GenBank/DDBJ databases">
        <title>Prevotella copri.</title>
        <authorList>
            <person name="Yang C."/>
        </authorList>
    </citation>
    <scope>NUCLEOTIDE SEQUENCE</scope>
    <source>
        <strain evidence="3">HF1476</strain>
    </source>
</reference>
<dbReference type="InterPro" id="IPR003497">
    <property type="entry name" value="BRO_N_domain"/>
</dbReference>
<dbReference type="Pfam" id="PF13310">
    <property type="entry name" value="Virulence_RhuM"/>
    <property type="match status" value="1"/>
</dbReference>
<dbReference type="PANTHER" id="PTHR35810">
    <property type="entry name" value="CYTOPLASMIC PROTEIN-RELATED"/>
    <property type="match status" value="1"/>
</dbReference>